<evidence type="ECO:0000313" key="13">
    <source>
        <dbReference type="Proteomes" id="UP000092247"/>
    </source>
</evidence>
<gene>
    <name evidence="12" type="ORF">AYY17_03620</name>
</gene>
<evidence type="ECO:0000256" key="7">
    <source>
        <dbReference type="ARBA" id="ARBA00034754"/>
    </source>
</evidence>
<comment type="catalytic activity">
    <reaction evidence="8">
        <text>DNA(n) + a 2'-deoxyribonucleoside 5'-triphosphate = DNA(n+1) + diphosphate</text>
        <dbReference type="Rhea" id="RHEA:22508"/>
        <dbReference type="Rhea" id="RHEA-COMP:17339"/>
        <dbReference type="Rhea" id="RHEA-COMP:17340"/>
        <dbReference type="ChEBI" id="CHEBI:33019"/>
        <dbReference type="ChEBI" id="CHEBI:61560"/>
        <dbReference type="ChEBI" id="CHEBI:173112"/>
        <dbReference type="EC" id="2.7.7.7"/>
    </reaction>
</comment>
<proteinExistence type="inferred from homology"/>
<dbReference type="GO" id="GO:0003677">
    <property type="term" value="F:DNA binding"/>
    <property type="evidence" value="ECO:0007669"/>
    <property type="project" value="InterPro"/>
</dbReference>
<dbReference type="InterPro" id="IPR010372">
    <property type="entry name" value="DNA_pol3_delta_N"/>
</dbReference>
<dbReference type="STRING" id="368603.AYY16_16410"/>
<dbReference type="InterPro" id="IPR032780">
    <property type="entry name" value="DNA_pol3_delt_C"/>
</dbReference>
<evidence type="ECO:0000256" key="2">
    <source>
        <dbReference type="ARBA" id="ARBA00017703"/>
    </source>
</evidence>
<dbReference type="CDD" id="cd18138">
    <property type="entry name" value="HLD_clamp_pol_III_delta"/>
    <property type="match status" value="1"/>
</dbReference>
<dbReference type="Pfam" id="PF14840">
    <property type="entry name" value="DNA_pol3_delt_C"/>
    <property type="match status" value="1"/>
</dbReference>
<evidence type="ECO:0000256" key="5">
    <source>
        <dbReference type="ARBA" id="ARBA00022705"/>
    </source>
</evidence>
<dbReference type="PANTHER" id="PTHR34388">
    <property type="entry name" value="DNA POLYMERASE III SUBUNIT DELTA"/>
    <property type="match status" value="1"/>
</dbReference>
<evidence type="ECO:0000256" key="4">
    <source>
        <dbReference type="ARBA" id="ARBA00022695"/>
    </source>
</evidence>
<name>A0A1B8HDP2_9GAMM</name>
<dbReference type="NCBIfam" id="TIGR01128">
    <property type="entry name" value="holA"/>
    <property type="match status" value="1"/>
</dbReference>
<dbReference type="Gene3D" id="3.40.50.300">
    <property type="entry name" value="P-loop containing nucleotide triphosphate hydrolases"/>
    <property type="match status" value="1"/>
</dbReference>
<dbReference type="RefSeq" id="WP_067423011.1">
    <property type="nucleotide sequence ID" value="NZ_LZEX01000012.1"/>
</dbReference>
<dbReference type="EC" id="2.7.7.7" evidence="1 9"/>
<keyword evidence="4" id="KW-0548">Nucleotidyltransferase</keyword>
<evidence type="ECO:0000259" key="11">
    <source>
        <dbReference type="Pfam" id="PF14840"/>
    </source>
</evidence>
<comment type="similarity">
    <text evidence="7">Belongs to the DNA polymerase HolA subunit family.</text>
</comment>
<dbReference type="AlphaFoldDB" id="A0A1B8HDP2"/>
<dbReference type="Pfam" id="PF06144">
    <property type="entry name" value="DNA_pol3_delta"/>
    <property type="match status" value="1"/>
</dbReference>
<dbReference type="Gene3D" id="1.20.272.10">
    <property type="match status" value="1"/>
</dbReference>
<dbReference type="PANTHER" id="PTHR34388:SF1">
    <property type="entry name" value="DNA POLYMERASE III SUBUNIT DELTA"/>
    <property type="match status" value="1"/>
</dbReference>
<protein>
    <recommendedName>
        <fullName evidence="2 9">DNA polymerase III subunit delta</fullName>
        <ecNumber evidence="1 9">2.7.7.7</ecNumber>
    </recommendedName>
</protein>
<evidence type="ECO:0000313" key="12">
    <source>
        <dbReference type="EMBL" id="OBU07136.1"/>
    </source>
</evidence>
<evidence type="ECO:0000256" key="8">
    <source>
        <dbReference type="ARBA" id="ARBA00049244"/>
    </source>
</evidence>
<feature type="domain" description="DNA polymerase III delta N-terminal" evidence="10">
    <location>
        <begin position="21"/>
        <end position="139"/>
    </location>
</feature>
<dbReference type="GO" id="GO:0006261">
    <property type="term" value="P:DNA-templated DNA replication"/>
    <property type="evidence" value="ECO:0007669"/>
    <property type="project" value="TreeGrafter"/>
</dbReference>
<dbReference type="GO" id="GO:0009360">
    <property type="term" value="C:DNA polymerase III complex"/>
    <property type="evidence" value="ECO:0007669"/>
    <property type="project" value="UniProtKB-UniRule"/>
</dbReference>
<keyword evidence="5" id="KW-0235">DNA replication</keyword>
<evidence type="ECO:0000256" key="9">
    <source>
        <dbReference type="NCBIfam" id="TIGR01128"/>
    </source>
</evidence>
<accession>A0A1B8HDP2</accession>
<comment type="caution">
    <text evidence="12">The sequence shown here is derived from an EMBL/GenBank/DDBJ whole genome shotgun (WGS) entry which is preliminary data.</text>
</comment>
<dbReference type="SUPFAM" id="SSF52540">
    <property type="entry name" value="P-loop containing nucleoside triphosphate hydrolases"/>
    <property type="match status" value="1"/>
</dbReference>
<dbReference type="SUPFAM" id="SSF48019">
    <property type="entry name" value="post-AAA+ oligomerization domain-like"/>
    <property type="match status" value="1"/>
</dbReference>
<evidence type="ECO:0000256" key="1">
    <source>
        <dbReference type="ARBA" id="ARBA00012417"/>
    </source>
</evidence>
<keyword evidence="3" id="KW-0808">Transferase</keyword>
<keyword evidence="6" id="KW-0239">DNA-directed DNA polymerase</keyword>
<dbReference type="FunFam" id="1.10.8.60:FF:000041">
    <property type="entry name" value="DNA polymerase III subunit delta"/>
    <property type="match status" value="1"/>
</dbReference>
<dbReference type="GO" id="GO:0003887">
    <property type="term" value="F:DNA-directed DNA polymerase activity"/>
    <property type="evidence" value="ECO:0007669"/>
    <property type="project" value="UniProtKB-UniRule"/>
</dbReference>
<evidence type="ECO:0000256" key="3">
    <source>
        <dbReference type="ARBA" id="ARBA00022679"/>
    </source>
</evidence>
<reference evidence="12 13" key="1">
    <citation type="submission" date="2016-06" db="EMBL/GenBank/DDBJ databases">
        <authorList>
            <person name="Kjaerup R.B."/>
            <person name="Dalgaard T.S."/>
            <person name="Juul-Madsen H.R."/>
        </authorList>
    </citation>
    <scope>NUCLEOTIDE SEQUENCE [LARGE SCALE GENOMIC DNA]</scope>
    <source>
        <strain evidence="12 13">GCSL-Mp3</strain>
    </source>
</reference>
<dbReference type="InterPro" id="IPR005790">
    <property type="entry name" value="DNA_polIII_delta"/>
</dbReference>
<evidence type="ECO:0000259" key="10">
    <source>
        <dbReference type="Pfam" id="PF06144"/>
    </source>
</evidence>
<organism evidence="12 13">
    <name type="scientific">Morganella psychrotolerans</name>
    <dbReference type="NCBI Taxonomy" id="368603"/>
    <lineage>
        <taxon>Bacteria</taxon>
        <taxon>Pseudomonadati</taxon>
        <taxon>Pseudomonadota</taxon>
        <taxon>Gammaproteobacteria</taxon>
        <taxon>Enterobacterales</taxon>
        <taxon>Morganellaceae</taxon>
        <taxon>Morganella</taxon>
    </lineage>
</organism>
<dbReference type="InterPro" id="IPR008921">
    <property type="entry name" value="DNA_pol3_clamp-load_cplx_C"/>
</dbReference>
<dbReference type="InterPro" id="IPR027417">
    <property type="entry name" value="P-loop_NTPase"/>
</dbReference>
<feature type="domain" description="DNA polymerase III subunit delta C-terminal" evidence="11">
    <location>
        <begin position="214"/>
        <end position="335"/>
    </location>
</feature>
<evidence type="ECO:0000256" key="6">
    <source>
        <dbReference type="ARBA" id="ARBA00022932"/>
    </source>
</evidence>
<dbReference type="Proteomes" id="UP000092247">
    <property type="component" value="Unassembled WGS sequence"/>
</dbReference>
<dbReference type="Gene3D" id="1.10.8.60">
    <property type="match status" value="1"/>
</dbReference>
<sequence length="347" mass="39440">MIKVSPEQLITQLRSGLRERYLLWGNEPLLLQESRDAIRHAAQEQGFDEHYSFSIEQHTDWDEIFSVCRSLSLFAGRQTLTLYLPENGANAAMGEQLLKLAGLLHPDLLLILRGYKLTKAQENSAWFKAISQDAAYITCMTPELSRLPQWVTARAALLELQPDEQAVRLLCYCYEGNLLALSQALSRLALIYPDGKLTLPRVESAVNDAAHFTPYHWTDALLAGKSKRACHILQQLLAEDSEPVILLRTVQREVMQLLTLQRESRHQPLRTLFDKHRVWQNRRTLLSDALARLSAQTLQVAITLIARIEIRLKQDYGQSVGDDFLTLTLLLSGKAQTGQLLYDEQRG</sequence>
<dbReference type="EMBL" id="LZEX01000012">
    <property type="protein sequence ID" value="OBU07136.1"/>
    <property type="molecule type" value="Genomic_DNA"/>
</dbReference>